<reference evidence="1" key="1">
    <citation type="submission" date="2023-08" db="EMBL/GenBank/DDBJ databases">
        <title>A de novo genome assembly of Solanum verrucosum Schlechtendal, a Mexican diploid species geographically isolated from the other diploid A-genome species in potato relatives.</title>
        <authorList>
            <person name="Hosaka K."/>
        </authorList>
    </citation>
    <scope>NUCLEOTIDE SEQUENCE</scope>
    <source>
        <tissue evidence="1">Young leaves</tissue>
    </source>
</reference>
<protein>
    <submittedName>
        <fullName evidence="1">Uncharacterized protein</fullName>
    </submittedName>
</protein>
<dbReference type="Proteomes" id="UP001234989">
    <property type="component" value="Chromosome 1"/>
</dbReference>
<dbReference type="AlphaFoldDB" id="A0AAF0PRH0"/>
<evidence type="ECO:0000313" key="1">
    <source>
        <dbReference type="EMBL" id="WMV09376.1"/>
    </source>
</evidence>
<sequence length="155" mass="17498">MPMRIGRVILMTAAQYQVTLSFSAKHQFLGALVSKRLSLAPSLKQNIGQLLLRCLKKNWITHLLKDLHVPLSVVPTILCDNVGVSYIAENPVHHTKMKHLEVDLHFVHNQVRNGLFQVSHIHSADQTDDPLTKPLSKTVFQHMLPKLHVVSSHLT</sequence>
<dbReference type="CDD" id="cd09272">
    <property type="entry name" value="RNase_HI_RT_Ty1"/>
    <property type="match status" value="1"/>
</dbReference>
<evidence type="ECO:0000313" key="2">
    <source>
        <dbReference type="Proteomes" id="UP001234989"/>
    </source>
</evidence>
<name>A0AAF0PRH0_SOLVR</name>
<proteinExistence type="predicted"/>
<gene>
    <name evidence="1" type="ORF">MTR67_002761</name>
</gene>
<accession>A0AAF0PRH0</accession>
<organism evidence="1 2">
    <name type="scientific">Solanum verrucosum</name>
    <dbReference type="NCBI Taxonomy" id="315347"/>
    <lineage>
        <taxon>Eukaryota</taxon>
        <taxon>Viridiplantae</taxon>
        <taxon>Streptophyta</taxon>
        <taxon>Embryophyta</taxon>
        <taxon>Tracheophyta</taxon>
        <taxon>Spermatophyta</taxon>
        <taxon>Magnoliopsida</taxon>
        <taxon>eudicotyledons</taxon>
        <taxon>Gunneridae</taxon>
        <taxon>Pentapetalae</taxon>
        <taxon>asterids</taxon>
        <taxon>lamiids</taxon>
        <taxon>Solanales</taxon>
        <taxon>Solanaceae</taxon>
        <taxon>Solanoideae</taxon>
        <taxon>Solaneae</taxon>
        <taxon>Solanum</taxon>
    </lineage>
</organism>
<dbReference type="EMBL" id="CP133612">
    <property type="protein sequence ID" value="WMV09376.1"/>
    <property type="molecule type" value="Genomic_DNA"/>
</dbReference>
<keyword evidence="2" id="KW-1185">Reference proteome</keyword>